<protein>
    <submittedName>
        <fullName evidence="4">Carbon monoxide dehydrogenase</fullName>
    </submittedName>
</protein>
<accession>A0A2P7AQW3</accession>
<name>A0A2P7AQW3_9HYPH</name>
<dbReference type="GO" id="GO:0005506">
    <property type="term" value="F:iron ion binding"/>
    <property type="evidence" value="ECO:0007669"/>
    <property type="project" value="InterPro"/>
</dbReference>
<dbReference type="Proteomes" id="UP000241158">
    <property type="component" value="Unassembled WGS sequence"/>
</dbReference>
<dbReference type="InterPro" id="IPR008274">
    <property type="entry name" value="AldOxase/xan_DH_MoCoBD1"/>
</dbReference>
<evidence type="ECO:0000313" key="5">
    <source>
        <dbReference type="Proteomes" id="UP000241158"/>
    </source>
</evidence>
<evidence type="ECO:0000259" key="3">
    <source>
        <dbReference type="SMART" id="SM01008"/>
    </source>
</evidence>
<dbReference type="Gene3D" id="3.30.365.10">
    <property type="entry name" value="Aldehyde oxidase/xanthine dehydrogenase, molybdopterin binding domain"/>
    <property type="match status" value="4"/>
</dbReference>
<dbReference type="SMART" id="SM01008">
    <property type="entry name" value="Ald_Xan_dh_C"/>
    <property type="match status" value="1"/>
</dbReference>
<sequence>MESPPSNSTPGHGTVVLEMPEAAGLSPEMKLVRDALFRHVGKPLPRKEDRRLITGKGRFSDDFNLPRQTFAAMVRSPYPHARILGIDTSEALLSPGVLAVLTGADLLADGLEPIPHNPVPSTKFDVKLTAAGGGTPFTGPHYLLPADKARHVGEALAVVVAETAAEAANAAERVLVDYEELPHVTETAKAALPGAPAVWDEVPDNVFIDSSFGDEAGTAAAFAEADHVVRAEFHIGRVTAVPIEPRSSLGHFDDETGRYTLYAGSGGAVRQKGELARVLGIESNNLRVLSYDVGGNFGARNRVYVEFGLVLWASKKIGRPVKYTATRSEAFLTDYQGRDLITKVELALDREGKFLAMRADNLSNVGGRCVSLSPLSKGSGLITGSYHIPVATLRARAVFTNTMCTQAYRSSGRPEVTYAIERLVEKAARELGFDKLELRRKNLVTPDMMPYTNAVGSIYDSGEYERNMDRALELADWNGFEARREAAAGRGKLLGRGFANYVESSIGSPKERAEIEIKQDGTVEVVIGTQPSGQGHETSFAQVVADMIQVPVEKVWIVLGDTDIVSVGGGSHSGRSMRHAGTVMAMASADLLKEGRRRAAEYFGADSEAIDFESGHFKLRGTNQTIDIFTLGDLTREKDGPLRVARDNEMHTPVFPNGAAICEVEVDPETGHVLITSYATVDDVGRCINPLIVHGQTHGGIAQGVGQAMWELCAVDAASGQPLAGSFMDYGMPRSDNMPSFKCEIAEVISPTNPLGIKAGGEGGTTPALATVVNAVLDALKDYGVTDIDMPVTPHAVWRAIHQSKGERDARAS</sequence>
<dbReference type="OrthoDB" id="9758509at2"/>
<dbReference type="EMBL" id="PGGN01000003">
    <property type="protein sequence ID" value="PSH56621.1"/>
    <property type="molecule type" value="Genomic_DNA"/>
</dbReference>
<reference evidence="5" key="1">
    <citation type="submission" date="2017-11" db="EMBL/GenBank/DDBJ databases">
        <authorList>
            <person name="Kuznetsova I."/>
            <person name="Sazanova A."/>
            <person name="Chirak E."/>
            <person name="Safronova V."/>
            <person name="Willems A."/>
        </authorList>
    </citation>
    <scope>NUCLEOTIDE SEQUENCE [LARGE SCALE GENOMIC DNA]</scope>
    <source>
        <strain evidence="5">PEPV15</strain>
    </source>
</reference>
<organism evidence="4 5">
    <name type="scientific">Phyllobacterium endophyticum</name>
    <dbReference type="NCBI Taxonomy" id="1149773"/>
    <lineage>
        <taxon>Bacteria</taxon>
        <taxon>Pseudomonadati</taxon>
        <taxon>Pseudomonadota</taxon>
        <taxon>Alphaproteobacteria</taxon>
        <taxon>Hyphomicrobiales</taxon>
        <taxon>Phyllobacteriaceae</taxon>
        <taxon>Phyllobacterium</taxon>
    </lineage>
</organism>
<evidence type="ECO:0000256" key="2">
    <source>
        <dbReference type="ARBA" id="ARBA00023002"/>
    </source>
</evidence>
<dbReference type="InterPro" id="IPR046867">
    <property type="entry name" value="AldOxase/xan_DH_MoCoBD2"/>
</dbReference>
<dbReference type="Pfam" id="PF02738">
    <property type="entry name" value="MoCoBD_1"/>
    <property type="match status" value="1"/>
</dbReference>
<proteinExistence type="predicted"/>
<feature type="domain" description="Aldehyde oxidase/xanthine dehydrogenase a/b hammerhead" evidence="3">
    <location>
        <begin position="54"/>
        <end position="182"/>
    </location>
</feature>
<dbReference type="Pfam" id="PF20256">
    <property type="entry name" value="MoCoBD_2"/>
    <property type="match status" value="1"/>
</dbReference>
<dbReference type="RefSeq" id="WP_106717369.1">
    <property type="nucleotide sequence ID" value="NZ_VSZT01000001.1"/>
</dbReference>
<dbReference type="InterPro" id="IPR000674">
    <property type="entry name" value="Ald_Oxase/Xan_DH_a/b"/>
</dbReference>
<dbReference type="SUPFAM" id="SSF56003">
    <property type="entry name" value="Molybdenum cofactor-binding domain"/>
    <property type="match status" value="1"/>
</dbReference>
<dbReference type="PANTHER" id="PTHR11908">
    <property type="entry name" value="XANTHINE DEHYDROGENASE"/>
    <property type="match status" value="1"/>
</dbReference>
<dbReference type="PANTHER" id="PTHR11908:SF132">
    <property type="entry name" value="ALDEHYDE OXIDASE 1-RELATED"/>
    <property type="match status" value="1"/>
</dbReference>
<gene>
    <name evidence="4" type="ORF">CU100_14710</name>
</gene>
<dbReference type="InterPro" id="IPR036856">
    <property type="entry name" value="Ald_Oxase/Xan_DH_a/b_sf"/>
</dbReference>
<dbReference type="GO" id="GO:0016491">
    <property type="term" value="F:oxidoreductase activity"/>
    <property type="evidence" value="ECO:0007669"/>
    <property type="project" value="UniProtKB-KW"/>
</dbReference>
<dbReference type="AlphaFoldDB" id="A0A2P7AQW3"/>
<evidence type="ECO:0000256" key="1">
    <source>
        <dbReference type="ARBA" id="ARBA00022505"/>
    </source>
</evidence>
<comment type="caution">
    <text evidence="4">The sequence shown here is derived from an EMBL/GenBank/DDBJ whole genome shotgun (WGS) entry which is preliminary data.</text>
</comment>
<evidence type="ECO:0000313" key="4">
    <source>
        <dbReference type="EMBL" id="PSH56621.1"/>
    </source>
</evidence>
<dbReference type="Gene3D" id="3.90.1170.50">
    <property type="entry name" value="Aldehyde oxidase/xanthine dehydrogenase, a/b hammerhead"/>
    <property type="match status" value="1"/>
</dbReference>
<keyword evidence="5" id="KW-1185">Reference proteome</keyword>
<keyword evidence="1" id="KW-0500">Molybdenum</keyword>
<dbReference type="InterPro" id="IPR037165">
    <property type="entry name" value="AldOxase/xan_DH_Mopterin-bd_sf"/>
</dbReference>
<keyword evidence="2" id="KW-0560">Oxidoreductase</keyword>
<dbReference type="InterPro" id="IPR016208">
    <property type="entry name" value="Ald_Oxase/xanthine_DH-like"/>
</dbReference>
<dbReference type="SUPFAM" id="SSF54665">
    <property type="entry name" value="CO dehydrogenase molybdoprotein N-domain-like"/>
    <property type="match status" value="1"/>
</dbReference>
<dbReference type="Pfam" id="PF01315">
    <property type="entry name" value="Ald_Xan_dh_C"/>
    <property type="match status" value="1"/>
</dbReference>